<dbReference type="GO" id="GO:0016787">
    <property type="term" value="F:hydrolase activity"/>
    <property type="evidence" value="ECO:0007669"/>
    <property type="project" value="UniProtKB-KW"/>
</dbReference>
<evidence type="ECO:0000313" key="2">
    <source>
        <dbReference type="Proteomes" id="UP000464787"/>
    </source>
</evidence>
<dbReference type="CDD" id="cd00736">
    <property type="entry name" value="lambda_lys-like"/>
    <property type="match status" value="1"/>
</dbReference>
<dbReference type="Gene3D" id="1.10.530.10">
    <property type="match status" value="1"/>
</dbReference>
<proteinExistence type="predicted"/>
<reference evidence="1 2" key="1">
    <citation type="submission" date="2020-01" db="EMBL/GenBank/DDBJ databases">
        <title>Genome sequencing of strain KACC 21265.</title>
        <authorList>
            <person name="Heo J."/>
            <person name="Kim S.-J."/>
            <person name="Kim J.-S."/>
            <person name="Hong S.-B."/>
            <person name="Kwon S.-W."/>
        </authorList>
    </citation>
    <scope>NUCLEOTIDE SEQUENCE [LARGE SCALE GENOMIC DNA]</scope>
    <source>
        <strain evidence="1 2">KACC 21265</strain>
    </source>
</reference>
<dbReference type="InterPro" id="IPR023346">
    <property type="entry name" value="Lysozyme-like_dom_sf"/>
</dbReference>
<evidence type="ECO:0000313" key="1">
    <source>
        <dbReference type="EMBL" id="QHI96730.1"/>
    </source>
</evidence>
<sequence length="164" mass="17948">MKRCRISPEEAGGMNVCAFLDTIAWSEGTDTPGQPSRDRGYDVLAGGGNFSDYDDHPRQLIFLPTLGVKSSAAGRYQLLERYYDVYRRLLKLQNFSPAAQDRIAVQQIREQKALPLIQAGDFVAAAEAMSFIWPSLPGAGGGQHEHSLDDLLAMYQQVGGVVTA</sequence>
<gene>
    <name evidence="1" type="ORF">GT347_01215</name>
</gene>
<protein>
    <submittedName>
        <fullName evidence="1">Glycoside hydrolase family protein</fullName>
    </submittedName>
</protein>
<dbReference type="AlphaFoldDB" id="A0A857IYS9"/>
<dbReference type="EMBL" id="CP047650">
    <property type="protein sequence ID" value="QHI96730.1"/>
    <property type="molecule type" value="Genomic_DNA"/>
</dbReference>
<keyword evidence="1" id="KW-0378">Hydrolase</keyword>
<name>A0A857IYS9_9BURK</name>
<dbReference type="Proteomes" id="UP000464787">
    <property type="component" value="Chromosome"/>
</dbReference>
<accession>A0A857IYS9</accession>
<organism evidence="1 2">
    <name type="scientific">Xylophilus rhododendri</name>
    <dbReference type="NCBI Taxonomy" id="2697032"/>
    <lineage>
        <taxon>Bacteria</taxon>
        <taxon>Pseudomonadati</taxon>
        <taxon>Pseudomonadota</taxon>
        <taxon>Betaproteobacteria</taxon>
        <taxon>Burkholderiales</taxon>
        <taxon>Xylophilus</taxon>
    </lineage>
</organism>
<dbReference type="KEGG" id="xyk:GT347_01215"/>
<keyword evidence="2" id="KW-1185">Reference proteome</keyword>
<dbReference type="SUPFAM" id="SSF53955">
    <property type="entry name" value="Lysozyme-like"/>
    <property type="match status" value="1"/>
</dbReference>